<dbReference type="InterPro" id="IPR001932">
    <property type="entry name" value="PPM-type_phosphatase-like_dom"/>
</dbReference>
<name>A0ABM8EDI9_9HYPH</name>
<protein>
    <submittedName>
        <fullName evidence="8">Protein kinase</fullName>
    </submittedName>
</protein>
<dbReference type="RefSeq" id="WP_350356524.1">
    <property type="nucleotide sequence ID" value="NZ_AP027143.1"/>
</dbReference>
<evidence type="ECO:0000259" key="7">
    <source>
        <dbReference type="PROSITE" id="PS51746"/>
    </source>
</evidence>
<dbReference type="Pfam" id="PF00069">
    <property type="entry name" value="Pkinase"/>
    <property type="match status" value="1"/>
</dbReference>
<dbReference type="InterPro" id="IPR036457">
    <property type="entry name" value="PPM-type-like_dom_sf"/>
</dbReference>
<reference evidence="8 9" key="1">
    <citation type="journal article" date="2023" name="Int. J. Syst. Evol. Microbiol.">
        <title>Methylocystis iwaonis sp. nov., a type II methane-oxidizing bacterium from surface soil of a rice paddy field in Japan, and emended description of the genus Methylocystis (ex Whittenbury et al. 1970) Bowman et al. 1993.</title>
        <authorList>
            <person name="Kaise H."/>
            <person name="Sawadogo J.B."/>
            <person name="Alam M.S."/>
            <person name="Ueno C."/>
            <person name="Dianou D."/>
            <person name="Shinjo R."/>
            <person name="Asakawa S."/>
        </authorList>
    </citation>
    <scope>NUCLEOTIDE SEQUENCE [LARGE SCALE GENOMIC DNA]</scope>
    <source>
        <strain evidence="8 9">SS37A-Re</strain>
    </source>
</reference>
<keyword evidence="5" id="KW-1133">Transmembrane helix</keyword>
<evidence type="ECO:0000259" key="6">
    <source>
        <dbReference type="PROSITE" id="PS50011"/>
    </source>
</evidence>
<dbReference type="CDD" id="cd00143">
    <property type="entry name" value="PP2Cc"/>
    <property type="match status" value="1"/>
</dbReference>
<evidence type="ECO:0000256" key="5">
    <source>
        <dbReference type="SAM" id="Phobius"/>
    </source>
</evidence>
<dbReference type="Gene3D" id="1.10.510.10">
    <property type="entry name" value="Transferase(Phosphotransferase) domain 1"/>
    <property type="match status" value="1"/>
</dbReference>
<dbReference type="Pfam" id="PF13672">
    <property type="entry name" value="PP2C_2"/>
    <property type="match status" value="1"/>
</dbReference>
<evidence type="ECO:0000256" key="4">
    <source>
        <dbReference type="ARBA" id="ARBA00022840"/>
    </source>
</evidence>
<keyword evidence="5" id="KW-0472">Membrane</keyword>
<dbReference type="PANTHER" id="PTHR43289">
    <property type="entry name" value="MITOGEN-ACTIVATED PROTEIN KINASE KINASE KINASE 20-RELATED"/>
    <property type="match status" value="1"/>
</dbReference>
<dbReference type="InterPro" id="IPR000719">
    <property type="entry name" value="Prot_kinase_dom"/>
</dbReference>
<dbReference type="SUPFAM" id="SSF56112">
    <property type="entry name" value="Protein kinase-like (PK-like)"/>
    <property type="match status" value="1"/>
</dbReference>
<feature type="domain" description="PPM-type phosphatase" evidence="7">
    <location>
        <begin position="12"/>
        <end position="237"/>
    </location>
</feature>
<keyword evidence="8" id="KW-0614">Plasmid</keyword>
<feature type="domain" description="Protein kinase" evidence="6">
    <location>
        <begin position="270"/>
        <end position="524"/>
    </location>
</feature>
<dbReference type="Gene3D" id="3.60.40.10">
    <property type="entry name" value="PPM-type phosphatase domain"/>
    <property type="match status" value="1"/>
</dbReference>
<dbReference type="CDD" id="cd14014">
    <property type="entry name" value="STKc_PknB_like"/>
    <property type="match status" value="1"/>
</dbReference>
<evidence type="ECO:0000256" key="2">
    <source>
        <dbReference type="ARBA" id="ARBA00022741"/>
    </source>
</evidence>
<dbReference type="GO" id="GO:0016301">
    <property type="term" value="F:kinase activity"/>
    <property type="evidence" value="ECO:0007669"/>
    <property type="project" value="UniProtKB-KW"/>
</dbReference>
<evidence type="ECO:0000256" key="1">
    <source>
        <dbReference type="ARBA" id="ARBA00022679"/>
    </source>
</evidence>
<feature type="transmembrane region" description="Helical" evidence="5">
    <location>
        <begin position="546"/>
        <end position="566"/>
    </location>
</feature>
<geneLocation type="plasmid" evidence="8 9">
    <name>pSS37A-Re-1</name>
</geneLocation>
<organism evidence="8 9">
    <name type="scientific">Methylocystis iwaonis</name>
    <dbReference type="NCBI Taxonomy" id="2885079"/>
    <lineage>
        <taxon>Bacteria</taxon>
        <taxon>Pseudomonadati</taxon>
        <taxon>Pseudomonadota</taxon>
        <taxon>Alphaproteobacteria</taxon>
        <taxon>Hyphomicrobiales</taxon>
        <taxon>Methylocystaceae</taxon>
        <taxon>Methylocystis</taxon>
    </lineage>
</organism>
<dbReference type="PANTHER" id="PTHR43289:SF6">
    <property type="entry name" value="SERINE_THREONINE-PROTEIN KINASE NEKL-3"/>
    <property type="match status" value="1"/>
</dbReference>
<dbReference type="PROSITE" id="PS51746">
    <property type="entry name" value="PPM_2"/>
    <property type="match status" value="1"/>
</dbReference>
<evidence type="ECO:0000313" key="8">
    <source>
        <dbReference type="EMBL" id="BDV36080.1"/>
    </source>
</evidence>
<dbReference type="Proteomes" id="UP001317629">
    <property type="component" value="Plasmid pSS37A-Re-1"/>
</dbReference>
<dbReference type="SMART" id="SM00332">
    <property type="entry name" value="PP2Cc"/>
    <property type="match status" value="1"/>
</dbReference>
<evidence type="ECO:0000313" key="9">
    <source>
        <dbReference type="Proteomes" id="UP001317629"/>
    </source>
</evidence>
<proteinExistence type="predicted"/>
<keyword evidence="2" id="KW-0547">Nucleotide-binding</keyword>
<dbReference type="Gene3D" id="3.30.200.20">
    <property type="entry name" value="Phosphorylase Kinase, domain 1"/>
    <property type="match status" value="1"/>
</dbReference>
<evidence type="ECO:0000256" key="3">
    <source>
        <dbReference type="ARBA" id="ARBA00022777"/>
    </source>
</evidence>
<sequence length="567" mass="61668">MLTRYDHDLRVEAGFASEKGRRPDNQDYVGICFGPSGAGALQGVVAAVADGVGGHKGGRAAAETAVRAFMEGYYAQPETIGVIRAAARSLEAANAWIAAQGRVDPTLQGMATTFSAAILSRRAAFVVHVGDTRVYRLNAGGLELLTQDHIVGGGDFATLRRAMGFEEALLFDQASISLALHDRFLICSDGVHGSLRNRALRGMLGERRSPQETAETIVEAALRAGSSDNATALVLDVVDLPPADERALSRAIEALPIREWPAVGETLDGFRLESVLSEGRYSLLMRATDLQTGRSLALKFPHARVAEDETYRLAFVNEAWVAARVRSPFIGEIVELPPGRQTRLYSAMPFYEGETLEQRLRRKPSVGLAEGQLIATRLSRAVATLHRSGVIHRDVKPDNVILLREGGLKLVDLGVCRAPRLDDFTSQEIPGTPSYMAPELFQGAVGDESSDLYATGVTIYRMFTGAYPYGEVEPFSKPRFGRPQPLCAKRPDLPAWLDLAVRKAIAVDPRDRFGDVLEFGFEIENGAARSGPAPLRKQSLYERNPLAFWQGLCLLLACLLIASLALR</sequence>
<dbReference type="SUPFAM" id="SSF81606">
    <property type="entry name" value="PP2C-like"/>
    <property type="match status" value="1"/>
</dbReference>
<gene>
    <name evidence="8" type="ORF">SS37A_36100</name>
</gene>
<dbReference type="PROSITE" id="PS50011">
    <property type="entry name" value="PROTEIN_KINASE_DOM"/>
    <property type="match status" value="1"/>
</dbReference>
<keyword evidence="1" id="KW-0808">Transferase</keyword>
<dbReference type="SMART" id="SM00220">
    <property type="entry name" value="S_TKc"/>
    <property type="match status" value="1"/>
</dbReference>
<keyword evidence="9" id="KW-1185">Reference proteome</keyword>
<dbReference type="InterPro" id="IPR011009">
    <property type="entry name" value="Kinase-like_dom_sf"/>
</dbReference>
<dbReference type="InterPro" id="IPR008271">
    <property type="entry name" value="Ser/Thr_kinase_AS"/>
</dbReference>
<keyword evidence="4" id="KW-0067">ATP-binding</keyword>
<dbReference type="SMART" id="SM00331">
    <property type="entry name" value="PP2C_SIG"/>
    <property type="match status" value="1"/>
</dbReference>
<accession>A0ABM8EDI9</accession>
<keyword evidence="3 8" id="KW-0418">Kinase</keyword>
<dbReference type="PROSITE" id="PS00108">
    <property type="entry name" value="PROTEIN_KINASE_ST"/>
    <property type="match status" value="1"/>
</dbReference>
<dbReference type="EMBL" id="AP027143">
    <property type="protein sequence ID" value="BDV36080.1"/>
    <property type="molecule type" value="Genomic_DNA"/>
</dbReference>
<keyword evidence="5" id="KW-0812">Transmembrane</keyword>